<feature type="transmembrane region" description="Helical" evidence="1">
    <location>
        <begin position="292"/>
        <end position="314"/>
    </location>
</feature>
<keyword evidence="1" id="KW-0812">Transmembrane</keyword>
<gene>
    <name evidence="2" type="ORF">E1283_08205</name>
</gene>
<dbReference type="OrthoDB" id="4871813at2"/>
<evidence type="ECO:0000313" key="3">
    <source>
        <dbReference type="Proteomes" id="UP000295345"/>
    </source>
</evidence>
<feature type="transmembrane region" description="Helical" evidence="1">
    <location>
        <begin position="164"/>
        <end position="185"/>
    </location>
</feature>
<keyword evidence="1" id="KW-0472">Membrane</keyword>
<feature type="transmembrane region" description="Helical" evidence="1">
    <location>
        <begin position="341"/>
        <end position="371"/>
    </location>
</feature>
<evidence type="ECO:0000256" key="1">
    <source>
        <dbReference type="SAM" id="Phobius"/>
    </source>
</evidence>
<feature type="transmembrane region" description="Helical" evidence="1">
    <location>
        <begin position="234"/>
        <end position="257"/>
    </location>
</feature>
<dbReference type="EMBL" id="SMKI01000062">
    <property type="protein sequence ID" value="TDC77085.1"/>
    <property type="molecule type" value="Genomic_DNA"/>
</dbReference>
<feature type="transmembrane region" description="Helical" evidence="1">
    <location>
        <begin position="205"/>
        <end position="222"/>
    </location>
</feature>
<feature type="transmembrane region" description="Helical" evidence="1">
    <location>
        <begin position="66"/>
        <end position="93"/>
    </location>
</feature>
<protein>
    <submittedName>
        <fullName evidence="2">ABC transporter permease</fullName>
    </submittedName>
</protein>
<organism evidence="2 3">
    <name type="scientific">Streptomyces hainanensis</name>
    <dbReference type="NCBI Taxonomy" id="402648"/>
    <lineage>
        <taxon>Bacteria</taxon>
        <taxon>Bacillati</taxon>
        <taxon>Actinomycetota</taxon>
        <taxon>Actinomycetes</taxon>
        <taxon>Kitasatosporales</taxon>
        <taxon>Streptomycetaceae</taxon>
        <taxon>Streptomyces</taxon>
    </lineage>
</organism>
<name>A0A4V2Y3M4_9ACTN</name>
<dbReference type="Proteomes" id="UP000295345">
    <property type="component" value="Unassembled WGS sequence"/>
</dbReference>
<proteinExistence type="predicted"/>
<keyword evidence="1" id="KW-1133">Transmembrane helix</keyword>
<evidence type="ECO:0000313" key="2">
    <source>
        <dbReference type="EMBL" id="TDC77085.1"/>
    </source>
</evidence>
<feature type="transmembrane region" description="Helical" evidence="1">
    <location>
        <begin position="383"/>
        <end position="403"/>
    </location>
</feature>
<sequence length="511" mass="51971">MRLSFLARLALAGTRTDVLRVLLTGASAALATVALLAAATVLAIAAPPDGAVENAGYTSALLREPGLRPGVAVTLLLMTIPVLALAGQCARIGAPARDRRLAAIRLAGGTPRQAVAVAVAETGGAALLGALAGSAIQLAARELLHRPDADGRLTLPTDVTVPPLGYAIIVLGVPLLAMPAAALLLRRVSVSPLGVRRRVSRPAPGPWPGVLILLGLGGYLALLPAVGRGGATDWVPAVVLGGSLLTTLGVVLGVGWISATTGRLLHRFARRPATLLAARDLMADPWHGSRTLSALLAALVIGAGAQSARAHFIAQDEAYDGANRVYAELTGRSEEFMTFDAAFYIGATDMIGLAILVSLALATGGLLVALLERVFSQRRTHSALLAAGVPRGVLAGAVAWRVLAPALPAIALALSAGTVLGRGFFGTEVSSGRTWVELCDGPAAACADPEGAAEPPRLTSEELPEVVRAIDVPFVELGLLGAGAAALVVGTVVVATLCLRRGATPTELRSA</sequence>
<dbReference type="AlphaFoldDB" id="A0A4V2Y3M4"/>
<feature type="transmembrane region" description="Helical" evidence="1">
    <location>
        <begin position="477"/>
        <end position="499"/>
    </location>
</feature>
<feature type="transmembrane region" description="Helical" evidence="1">
    <location>
        <begin position="21"/>
        <end position="46"/>
    </location>
</feature>
<feature type="transmembrane region" description="Helical" evidence="1">
    <location>
        <begin position="114"/>
        <end position="140"/>
    </location>
</feature>
<keyword evidence="3" id="KW-1185">Reference proteome</keyword>
<reference evidence="2 3" key="1">
    <citation type="submission" date="2019-03" db="EMBL/GenBank/DDBJ databases">
        <title>Draft genome sequences of novel Actinobacteria.</title>
        <authorList>
            <person name="Sahin N."/>
            <person name="Ay H."/>
            <person name="Saygin H."/>
        </authorList>
    </citation>
    <scope>NUCLEOTIDE SEQUENCE [LARGE SCALE GENOMIC DNA]</scope>
    <source>
        <strain evidence="2 3">DSM 41900</strain>
    </source>
</reference>
<comment type="caution">
    <text evidence="2">The sequence shown here is derived from an EMBL/GenBank/DDBJ whole genome shotgun (WGS) entry which is preliminary data.</text>
</comment>
<accession>A0A4V2Y3M4</accession>